<dbReference type="InterPro" id="IPR031446">
    <property type="entry name" value="PCM1_C"/>
</dbReference>
<proteinExistence type="predicted"/>
<organism evidence="4 5">
    <name type="scientific">Mesorhabditis spiculigera</name>
    <dbReference type="NCBI Taxonomy" id="96644"/>
    <lineage>
        <taxon>Eukaryota</taxon>
        <taxon>Metazoa</taxon>
        <taxon>Ecdysozoa</taxon>
        <taxon>Nematoda</taxon>
        <taxon>Chromadorea</taxon>
        <taxon>Rhabditida</taxon>
        <taxon>Rhabditina</taxon>
        <taxon>Rhabditomorpha</taxon>
        <taxon>Rhabditoidea</taxon>
        <taxon>Rhabditidae</taxon>
        <taxon>Mesorhabditinae</taxon>
        <taxon>Mesorhabditis</taxon>
    </lineage>
</organism>
<accession>A0AA36G4E2</accession>
<evidence type="ECO:0000313" key="4">
    <source>
        <dbReference type="EMBL" id="CAJ0579079.1"/>
    </source>
</evidence>
<evidence type="ECO:0000256" key="1">
    <source>
        <dbReference type="SAM" id="Coils"/>
    </source>
</evidence>
<comment type="caution">
    <text evidence="4">The sequence shown here is derived from an EMBL/GenBank/DDBJ whole genome shotgun (WGS) entry which is preliminary data.</text>
</comment>
<feature type="compositionally biased region" description="Basic and acidic residues" evidence="2">
    <location>
        <begin position="152"/>
        <end position="219"/>
    </location>
</feature>
<feature type="compositionally biased region" description="Acidic residues" evidence="2">
    <location>
        <begin position="469"/>
        <end position="486"/>
    </location>
</feature>
<dbReference type="Proteomes" id="UP001177023">
    <property type="component" value="Unassembled WGS sequence"/>
</dbReference>
<evidence type="ECO:0000259" key="3">
    <source>
        <dbReference type="Pfam" id="PF15717"/>
    </source>
</evidence>
<feature type="region of interest" description="Disordered" evidence="2">
    <location>
        <begin position="135"/>
        <end position="219"/>
    </location>
</feature>
<feature type="region of interest" description="Disordered" evidence="2">
    <location>
        <begin position="464"/>
        <end position="486"/>
    </location>
</feature>
<evidence type="ECO:0000313" key="5">
    <source>
        <dbReference type="Proteomes" id="UP001177023"/>
    </source>
</evidence>
<feature type="domain" description="Pericentriolar material 1 protein C-terminal" evidence="3">
    <location>
        <begin position="545"/>
        <end position="646"/>
    </location>
</feature>
<feature type="coiled-coil region" evidence="1">
    <location>
        <begin position="301"/>
        <end position="353"/>
    </location>
</feature>
<keyword evidence="1" id="KW-0175">Coiled coil</keyword>
<gene>
    <name evidence="4" type="ORF">MSPICULIGERA_LOCUS17312</name>
</gene>
<dbReference type="EMBL" id="CATQJA010002655">
    <property type="protein sequence ID" value="CAJ0579079.1"/>
    <property type="molecule type" value="Genomic_DNA"/>
</dbReference>
<sequence length="652" mass="74567">MGSTEEATNPVDNIVERKQCIIDRIDAIQKKKQVLLEKLKMLKEMGKPDMVQLCLSAYDTLDEQEKSYMELLVDVVEIHQNATEDFAKEPLPLMVESKDDDNLNLSIEEMKQQIADIQQKTIDAAIYQQKLQKELGSQRDNQSSFSQIQSKLNKDSKENARSAYKDLESMKVRVFGERQENDRKQKQLERMRKKISEKEEKGEAEEKPVEAEDGDKSAEDLVKERRKHVEELVKVQREQQSKVSDRLRSGLEALGERRKQMETIHNMLERIKQLDKEISEAPSTSTTDVGSFNVDKDIDPMEQLENTYADAQSKLMNLSSIRERLEQYQQSIKDKQNENAEEAEQAAKFLDSLSISNDEPQKDDELTSVVRNLFEDSMASQRSTVKDTYANEFAKIHRTLAEHSVALAEIRQKLLQPEPIDSLSETIRSRPPHALRAFSAILLRLADGHQVPKLANYVDSFLRGSEESSSVDEDEDENEEDDEDEDEMIGSLILANPQIVEAARKELASPQEKERKERTLNRVRLQLDEKENEEHEPDTAGIEAIMAIVCSQIRQLMGSMEEVDAEGIERISTTILSTILQWSSSTLSKKISEDIRMQLEPLITDSLAEFTGQPANTCAENLLYVLSEMVYNELAFYKLLHSLHNLTDSPNE</sequence>
<name>A0AA36G4E2_9BILA</name>
<evidence type="ECO:0000256" key="2">
    <source>
        <dbReference type="SAM" id="MobiDB-lite"/>
    </source>
</evidence>
<protein>
    <recommendedName>
        <fullName evidence="3">Pericentriolar material 1 protein C-terminal domain-containing protein</fullName>
    </recommendedName>
</protein>
<dbReference type="AlphaFoldDB" id="A0AA36G4E2"/>
<feature type="compositionally biased region" description="Polar residues" evidence="2">
    <location>
        <begin position="138"/>
        <end position="151"/>
    </location>
</feature>
<keyword evidence="5" id="KW-1185">Reference proteome</keyword>
<dbReference type="Pfam" id="PF15717">
    <property type="entry name" value="PCM1_C"/>
    <property type="match status" value="1"/>
</dbReference>
<reference evidence="4" key="1">
    <citation type="submission" date="2023-06" db="EMBL/GenBank/DDBJ databases">
        <authorList>
            <person name="Delattre M."/>
        </authorList>
    </citation>
    <scope>NUCLEOTIDE SEQUENCE</scope>
    <source>
        <strain evidence="4">AF72</strain>
    </source>
</reference>
<feature type="non-terminal residue" evidence="4">
    <location>
        <position position="652"/>
    </location>
</feature>